<keyword evidence="2" id="KW-0645">Protease</keyword>
<feature type="domain" description="DUF5575" evidence="1">
    <location>
        <begin position="31"/>
        <end position="127"/>
    </location>
</feature>
<dbReference type="EMBL" id="GETE01000771">
    <property type="protein sequence ID" value="JAT78935.1"/>
    <property type="molecule type" value="Transcribed_RNA"/>
</dbReference>
<dbReference type="GO" id="GO:0008233">
    <property type="term" value="F:peptidase activity"/>
    <property type="evidence" value="ECO:0007669"/>
    <property type="project" value="UniProtKB-KW"/>
</dbReference>
<dbReference type="GO" id="GO:0006508">
    <property type="term" value="P:proteolysis"/>
    <property type="evidence" value="ECO:0007669"/>
    <property type="project" value="UniProtKB-KW"/>
</dbReference>
<proteinExistence type="predicted"/>
<dbReference type="InterPro" id="IPR052579">
    <property type="entry name" value="Zinc_finger_SWIM"/>
</dbReference>
<dbReference type="AlphaFoldDB" id="A0A1D2AJ36"/>
<sequence length="133" mass="15104">FKSSPAVQLCQFHVVKAFRAAAGRHSNSAKERDDAMNSFNQMLCAPSEEVFEQARSKFEASASAELREYYSKNWSNITTMWVRYICDQQFTAGNNTTNHVESHNGKIKNILSSSLRLHEALRALLNVSTSMRR</sequence>
<dbReference type="PANTHER" id="PTHR31569:SF4">
    <property type="entry name" value="SWIM-TYPE DOMAIN-CONTAINING PROTEIN"/>
    <property type="match status" value="1"/>
</dbReference>
<organism evidence="2">
    <name type="scientific">Ornithodoros brasiliensis</name>
    <name type="common">Mouro tick</name>
    <dbReference type="NCBI Taxonomy" id="888526"/>
    <lineage>
        <taxon>Eukaryota</taxon>
        <taxon>Metazoa</taxon>
        <taxon>Ecdysozoa</taxon>
        <taxon>Arthropoda</taxon>
        <taxon>Chelicerata</taxon>
        <taxon>Arachnida</taxon>
        <taxon>Acari</taxon>
        <taxon>Parasitiformes</taxon>
        <taxon>Ixodida</taxon>
        <taxon>Ixodoidea</taxon>
        <taxon>Argasidae</taxon>
        <taxon>Ornithodorinae</taxon>
        <taxon>Ornithodoros</taxon>
    </lineage>
</organism>
<keyword evidence="2" id="KW-0378">Hydrolase</keyword>
<dbReference type="InterPro" id="IPR049218">
    <property type="entry name" value="DUF5575_C"/>
</dbReference>
<feature type="non-terminal residue" evidence="2">
    <location>
        <position position="133"/>
    </location>
</feature>
<evidence type="ECO:0000259" key="1">
    <source>
        <dbReference type="Pfam" id="PF20784"/>
    </source>
</evidence>
<reference evidence="2" key="1">
    <citation type="submission" date="2016-07" db="EMBL/GenBank/DDBJ databases">
        <title>Salivary Glands transcriptome analysis on engorged females of Ornithodoros brasiliensis (Acari:Argasidae).</title>
        <authorList>
            <person name="Simons S.M."/>
            <person name="Carvalho E."/>
            <person name="Junqueira-de-Azevedo I."/>
            <person name="Ho P.L."/>
            <person name="Giovanni D."/>
            <person name="Mendonca R."/>
            <person name="Onofrio V."/>
            <person name="Landulfo G."/>
            <person name="Ramirez D."/>
            <person name="Barros-Battesti D."/>
        </authorList>
    </citation>
    <scope>NUCLEOTIDE SEQUENCE</scope>
    <source>
        <strain evidence="2">Female</strain>
        <tissue evidence="2">Salivary gland</tissue>
    </source>
</reference>
<evidence type="ECO:0000313" key="2">
    <source>
        <dbReference type="EMBL" id="JAT78935.1"/>
    </source>
</evidence>
<dbReference type="Pfam" id="PF20784">
    <property type="entry name" value="DUF5575_C"/>
    <property type="match status" value="1"/>
</dbReference>
<name>A0A1D2AJ36_ORNBR</name>
<dbReference type="PANTHER" id="PTHR31569">
    <property type="entry name" value="SWIM-TYPE DOMAIN-CONTAINING PROTEIN"/>
    <property type="match status" value="1"/>
</dbReference>
<protein>
    <submittedName>
        <fullName evidence="2">Cysteine protease family</fullName>
    </submittedName>
</protein>
<feature type="non-terminal residue" evidence="2">
    <location>
        <position position="1"/>
    </location>
</feature>
<accession>A0A1D2AJ36</accession>